<dbReference type="InterPro" id="IPR001387">
    <property type="entry name" value="Cro/C1-type_HTH"/>
</dbReference>
<reference evidence="4" key="1">
    <citation type="submission" date="2020-08" db="EMBL/GenBank/DDBJ databases">
        <title>Genome public.</title>
        <authorList>
            <person name="Liu C."/>
            <person name="Sun Q."/>
        </authorList>
    </citation>
    <scope>NUCLEOTIDE SEQUENCE</scope>
    <source>
        <strain evidence="4">NSJ-23</strain>
    </source>
</reference>
<evidence type="ECO:0000256" key="2">
    <source>
        <dbReference type="SAM" id="Phobius"/>
    </source>
</evidence>
<name>A0A8J6M914_9FIRM</name>
<dbReference type="GO" id="GO:0003677">
    <property type="term" value="F:DNA binding"/>
    <property type="evidence" value="ECO:0007669"/>
    <property type="project" value="UniProtKB-KW"/>
</dbReference>
<dbReference type="Gene3D" id="1.10.260.40">
    <property type="entry name" value="lambda repressor-like DNA-binding domains"/>
    <property type="match status" value="1"/>
</dbReference>
<protein>
    <submittedName>
        <fullName evidence="4">Helix-turn-helix transcriptional regulator</fullName>
    </submittedName>
</protein>
<keyword evidence="5" id="KW-1185">Reference proteome</keyword>
<dbReference type="SUPFAM" id="SSF47413">
    <property type="entry name" value="lambda repressor-like DNA-binding domains"/>
    <property type="match status" value="1"/>
</dbReference>
<keyword evidence="2" id="KW-0812">Transmembrane</keyword>
<dbReference type="AlphaFoldDB" id="A0A8J6M914"/>
<keyword evidence="1" id="KW-0238">DNA-binding</keyword>
<evidence type="ECO:0000313" key="5">
    <source>
        <dbReference type="Proteomes" id="UP000628736"/>
    </source>
</evidence>
<gene>
    <name evidence="4" type="ORF">H8S11_12310</name>
</gene>
<keyword evidence="2" id="KW-0472">Membrane</keyword>
<feature type="transmembrane region" description="Helical" evidence="2">
    <location>
        <begin position="45"/>
        <end position="67"/>
    </location>
</feature>
<dbReference type="SMART" id="SM00530">
    <property type="entry name" value="HTH_XRE"/>
    <property type="match status" value="1"/>
</dbReference>
<evidence type="ECO:0000256" key="1">
    <source>
        <dbReference type="ARBA" id="ARBA00023125"/>
    </source>
</evidence>
<evidence type="ECO:0000259" key="3">
    <source>
        <dbReference type="PROSITE" id="PS50943"/>
    </source>
</evidence>
<dbReference type="Pfam" id="PF01381">
    <property type="entry name" value="HTH_3"/>
    <property type="match status" value="1"/>
</dbReference>
<sequence>MENILQRFGQRLKSLRKEKGLKQIEMAEFMNMTDRNYQRMEYGRINVSATTLIFLADFFGVTTDYLLGRTEERK</sequence>
<dbReference type="Proteomes" id="UP000628736">
    <property type="component" value="Unassembled WGS sequence"/>
</dbReference>
<dbReference type="PROSITE" id="PS50943">
    <property type="entry name" value="HTH_CROC1"/>
    <property type="match status" value="1"/>
</dbReference>
<dbReference type="CDD" id="cd00093">
    <property type="entry name" value="HTH_XRE"/>
    <property type="match status" value="1"/>
</dbReference>
<feature type="domain" description="HTH cro/C1-type" evidence="3">
    <location>
        <begin position="12"/>
        <end position="66"/>
    </location>
</feature>
<dbReference type="EMBL" id="JACOPO010000010">
    <property type="protein sequence ID" value="MBC5723592.1"/>
    <property type="molecule type" value="Genomic_DNA"/>
</dbReference>
<accession>A0A8J6M914</accession>
<dbReference type="PANTHER" id="PTHR46558:SF11">
    <property type="entry name" value="HTH-TYPE TRANSCRIPTIONAL REGULATOR XRE"/>
    <property type="match status" value="1"/>
</dbReference>
<comment type="caution">
    <text evidence="4">The sequence shown here is derived from an EMBL/GenBank/DDBJ whole genome shotgun (WGS) entry which is preliminary data.</text>
</comment>
<dbReference type="InterPro" id="IPR010982">
    <property type="entry name" value="Lambda_DNA-bd_dom_sf"/>
</dbReference>
<dbReference type="PANTHER" id="PTHR46558">
    <property type="entry name" value="TRACRIPTIONAL REGULATORY PROTEIN-RELATED-RELATED"/>
    <property type="match status" value="1"/>
</dbReference>
<proteinExistence type="predicted"/>
<organism evidence="4 5">
    <name type="scientific">Flintibacter hominis</name>
    <dbReference type="NCBI Taxonomy" id="2763048"/>
    <lineage>
        <taxon>Bacteria</taxon>
        <taxon>Bacillati</taxon>
        <taxon>Bacillota</taxon>
        <taxon>Clostridia</taxon>
        <taxon>Eubacteriales</taxon>
        <taxon>Flintibacter</taxon>
    </lineage>
</organism>
<keyword evidence="2" id="KW-1133">Transmembrane helix</keyword>
<evidence type="ECO:0000313" key="4">
    <source>
        <dbReference type="EMBL" id="MBC5723592.1"/>
    </source>
</evidence>
<dbReference type="RefSeq" id="WP_186853317.1">
    <property type="nucleotide sequence ID" value="NZ_JACOPO010000010.1"/>
</dbReference>